<dbReference type="EMBL" id="JAMSHJ010000004">
    <property type="protein sequence ID" value="KAI5422951.1"/>
    <property type="molecule type" value="Genomic_DNA"/>
</dbReference>
<evidence type="ECO:0008006" key="12">
    <source>
        <dbReference type="Google" id="ProtNLM"/>
    </source>
</evidence>
<evidence type="ECO:0000256" key="2">
    <source>
        <dbReference type="ARBA" id="ARBA00022617"/>
    </source>
</evidence>
<keyword evidence="6 8" id="KW-0503">Monooxygenase</keyword>
<dbReference type="CDD" id="cd20654">
    <property type="entry name" value="CYP82"/>
    <property type="match status" value="1"/>
</dbReference>
<keyword evidence="2 7" id="KW-0349">Heme</keyword>
<keyword evidence="11" id="KW-1185">Reference proteome</keyword>
<comment type="caution">
    <text evidence="10">The sequence shown here is derived from an EMBL/GenBank/DDBJ whole genome shotgun (WGS) entry which is preliminary data.</text>
</comment>
<evidence type="ECO:0000256" key="6">
    <source>
        <dbReference type="ARBA" id="ARBA00023033"/>
    </source>
</evidence>
<evidence type="ECO:0000256" key="8">
    <source>
        <dbReference type="RuleBase" id="RU000461"/>
    </source>
</evidence>
<dbReference type="GO" id="GO:0002213">
    <property type="term" value="P:defense response to insect"/>
    <property type="evidence" value="ECO:0007669"/>
    <property type="project" value="EnsemblPlants"/>
</dbReference>
<evidence type="ECO:0000256" key="9">
    <source>
        <dbReference type="SAM" id="Phobius"/>
    </source>
</evidence>
<dbReference type="Pfam" id="PF00067">
    <property type="entry name" value="p450"/>
    <property type="match status" value="1"/>
</dbReference>
<dbReference type="InterPro" id="IPR001128">
    <property type="entry name" value="Cyt_P450"/>
</dbReference>
<protein>
    <recommendedName>
        <fullName evidence="12">Cytochrome P450</fullName>
    </recommendedName>
</protein>
<dbReference type="GO" id="GO:0020037">
    <property type="term" value="F:heme binding"/>
    <property type="evidence" value="ECO:0007669"/>
    <property type="project" value="InterPro"/>
</dbReference>
<feature type="transmembrane region" description="Helical" evidence="9">
    <location>
        <begin position="332"/>
        <end position="354"/>
    </location>
</feature>
<evidence type="ECO:0000256" key="1">
    <source>
        <dbReference type="ARBA" id="ARBA00010617"/>
    </source>
</evidence>
<evidence type="ECO:0000256" key="7">
    <source>
        <dbReference type="PIRSR" id="PIRSR602401-1"/>
    </source>
</evidence>
<evidence type="ECO:0000256" key="5">
    <source>
        <dbReference type="ARBA" id="ARBA00023004"/>
    </source>
</evidence>
<accession>A0A9D4XKT3</accession>
<name>A0A9D4XKT3_PEA</name>
<keyword evidence="9" id="KW-0472">Membrane</keyword>
<dbReference type="PRINTS" id="PR00385">
    <property type="entry name" value="P450"/>
</dbReference>
<dbReference type="PRINTS" id="PR00463">
    <property type="entry name" value="EP450I"/>
</dbReference>
<dbReference type="InterPro" id="IPR036396">
    <property type="entry name" value="Cyt_P450_sf"/>
</dbReference>
<dbReference type="PANTHER" id="PTHR47947:SF25">
    <property type="entry name" value="DIMETHYLNONATRIENE SYNTHASE"/>
    <property type="match status" value="1"/>
</dbReference>
<dbReference type="InterPro" id="IPR002401">
    <property type="entry name" value="Cyt_P450_E_grp-I"/>
</dbReference>
<dbReference type="InterPro" id="IPR050651">
    <property type="entry name" value="Plant_Cytochrome_P450_Monoox"/>
</dbReference>
<evidence type="ECO:0000256" key="4">
    <source>
        <dbReference type="ARBA" id="ARBA00023002"/>
    </source>
</evidence>
<keyword evidence="9" id="KW-0812">Transmembrane</keyword>
<dbReference type="PROSITE" id="PS00086">
    <property type="entry name" value="CYTOCHROME_P450"/>
    <property type="match status" value="1"/>
</dbReference>
<reference evidence="10 11" key="1">
    <citation type="journal article" date="2022" name="Nat. Genet.">
        <title>Improved pea reference genome and pan-genome highlight genomic features and evolutionary characteristics.</title>
        <authorList>
            <person name="Yang T."/>
            <person name="Liu R."/>
            <person name="Luo Y."/>
            <person name="Hu S."/>
            <person name="Wang D."/>
            <person name="Wang C."/>
            <person name="Pandey M.K."/>
            <person name="Ge S."/>
            <person name="Xu Q."/>
            <person name="Li N."/>
            <person name="Li G."/>
            <person name="Huang Y."/>
            <person name="Saxena R.K."/>
            <person name="Ji Y."/>
            <person name="Li M."/>
            <person name="Yan X."/>
            <person name="He Y."/>
            <person name="Liu Y."/>
            <person name="Wang X."/>
            <person name="Xiang C."/>
            <person name="Varshney R.K."/>
            <person name="Ding H."/>
            <person name="Gao S."/>
            <person name="Zong X."/>
        </authorList>
    </citation>
    <scope>NUCLEOTIDE SEQUENCE [LARGE SCALE GENOMIC DNA]</scope>
    <source>
        <strain evidence="10 11">cv. Zhongwan 6</strain>
    </source>
</reference>
<comment type="cofactor">
    <cofactor evidence="7">
        <name>heme</name>
        <dbReference type="ChEBI" id="CHEBI:30413"/>
    </cofactor>
</comment>
<keyword evidence="9" id="KW-1133">Transmembrane helix</keyword>
<dbReference type="GO" id="GO:0050832">
    <property type="term" value="P:defense response to fungus"/>
    <property type="evidence" value="ECO:0007669"/>
    <property type="project" value="EnsemblPlants"/>
</dbReference>
<dbReference type="GO" id="GO:0046246">
    <property type="term" value="P:terpene biosynthetic process"/>
    <property type="evidence" value="ECO:0007669"/>
    <property type="project" value="EnsemblPlants"/>
</dbReference>
<dbReference type="GO" id="GO:0097008">
    <property type="term" value="F:(3E)-4,8-dimethyl-1,3,7-nonatriene synthase activity"/>
    <property type="evidence" value="ECO:0007669"/>
    <property type="project" value="EnsemblPlants"/>
</dbReference>
<dbReference type="SUPFAM" id="SSF48264">
    <property type="entry name" value="Cytochrome P450"/>
    <property type="match status" value="1"/>
</dbReference>
<feature type="transmembrane region" description="Helical" evidence="9">
    <location>
        <begin position="16"/>
        <end position="34"/>
    </location>
</feature>
<keyword evidence="4 8" id="KW-0560">Oxidoreductase</keyword>
<dbReference type="GO" id="GO:0009617">
    <property type="term" value="P:response to bacterium"/>
    <property type="evidence" value="ECO:0007669"/>
    <property type="project" value="EnsemblPlants"/>
</dbReference>
<dbReference type="GO" id="GO:0097007">
    <property type="term" value="F:4,8,12-trimethyltrideca-1,3,7,11-tetraene synthase activity"/>
    <property type="evidence" value="ECO:0007669"/>
    <property type="project" value="EnsemblPlants"/>
</dbReference>
<dbReference type="Gene3D" id="1.10.630.10">
    <property type="entry name" value="Cytochrome P450"/>
    <property type="match status" value="1"/>
</dbReference>
<evidence type="ECO:0000313" key="11">
    <source>
        <dbReference type="Proteomes" id="UP001058974"/>
    </source>
</evidence>
<dbReference type="PANTHER" id="PTHR47947">
    <property type="entry name" value="CYTOCHROME P450 82C3-RELATED"/>
    <property type="match status" value="1"/>
</dbReference>
<dbReference type="FunFam" id="1.10.630.10:FF:000026">
    <property type="entry name" value="Cytochrome P450 82C4"/>
    <property type="match status" value="1"/>
</dbReference>
<dbReference type="GO" id="GO:0005506">
    <property type="term" value="F:iron ion binding"/>
    <property type="evidence" value="ECO:0007669"/>
    <property type="project" value="InterPro"/>
</dbReference>
<dbReference type="Gramene" id="Psat04G0610300-T1">
    <property type="protein sequence ID" value="KAI5422951.1"/>
    <property type="gene ID" value="KIW84_046103"/>
</dbReference>
<feature type="transmembrane region" description="Helical" evidence="9">
    <location>
        <begin position="242"/>
        <end position="261"/>
    </location>
</feature>
<organism evidence="10 11">
    <name type="scientific">Pisum sativum</name>
    <name type="common">Garden pea</name>
    <name type="synonym">Lathyrus oleraceus</name>
    <dbReference type="NCBI Taxonomy" id="3888"/>
    <lineage>
        <taxon>Eukaryota</taxon>
        <taxon>Viridiplantae</taxon>
        <taxon>Streptophyta</taxon>
        <taxon>Embryophyta</taxon>
        <taxon>Tracheophyta</taxon>
        <taxon>Spermatophyta</taxon>
        <taxon>Magnoliopsida</taxon>
        <taxon>eudicotyledons</taxon>
        <taxon>Gunneridae</taxon>
        <taxon>Pentapetalae</taxon>
        <taxon>rosids</taxon>
        <taxon>fabids</taxon>
        <taxon>Fabales</taxon>
        <taxon>Fabaceae</taxon>
        <taxon>Papilionoideae</taxon>
        <taxon>50 kb inversion clade</taxon>
        <taxon>NPAAA clade</taxon>
        <taxon>Hologalegina</taxon>
        <taxon>IRL clade</taxon>
        <taxon>Fabeae</taxon>
        <taxon>Lathyrus</taxon>
    </lineage>
</organism>
<evidence type="ECO:0000256" key="3">
    <source>
        <dbReference type="ARBA" id="ARBA00022723"/>
    </source>
</evidence>
<comment type="similarity">
    <text evidence="1 8">Belongs to the cytochrome P450 family.</text>
</comment>
<gene>
    <name evidence="10" type="ORF">KIW84_046103</name>
</gene>
<dbReference type="AlphaFoldDB" id="A0A9D4XKT3"/>
<evidence type="ECO:0000313" key="10">
    <source>
        <dbReference type="EMBL" id="KAI5422951.1"/>
    </source>
</evidence>
<dbReference type="Proteomes" id="UP001058974">
    <property type="component" value="Chromosome 4"/>
</dbReference>
<dbReference type="InterPro" id="IPR017972">
    <property type="entry name" value="Cyt_P450_CS"/>
</dbReference>
<proteinExistence type="inferred from homology"/>
<keyword evidence="5 7" id="KW-0408">Iron</keyword>
<feature type="binding site" description="axial binding residue" evidence="7">
    <location>
        <position position="478"/>
    </location>
    <ligand>
        <name>heme</name>
        <dbReference type="ChEBI" id="CHEBI:30413"/>
    </ligand>
    <ligandPart>
        <name>Fe</name>
        <dbReference type="ChEBI" id="CHEBI:18248"/>
    </ligandPart>
</feature>
<keyword evidence="3 7" id="KW-0479">Metal-binding</keyword>
<sequence length="541" mass="62343">MSIISSQSNNNMDLPSYFQISTFILALLIVKLVFRTIRSPNRSKETKFNINHNKILEPCFALPFIGHLHLLSTKEPYFRTFSTMAEKYGAIFSLRIGCHKTLVVSSREIAKECLTKNDKVFASRPNIAAGRYMGYNNAILALAPYGDYWRNMRKIATVELLSSHRLEKLKHVRDLEIYSLVKDLYTFVKKSNGSYEVPISKFLDHMTFNIIVRMIAGKRFSGETINQEDSEAWRLRNAIKDATYLSGVFVLADAIPFLSWFDFQGHVSFMKRTAKEMDFILDKWLHEHYRKKDEGQNGKCEDDFMDVLISMFEEDDEICGHKREVVIKATSMILILTASGSTSITLVWAISLLINHPKILKKAQQELDKNIGKHKWVQESNIKDLKYLQAIIKETLRLYPPAPLTGIREATDDCHVAGYKVPKGTRLVINLWKLQRDPLIWSKPNEFQPERFFNNHDHIDFQNQDFGYIPFSYGRRSCAGSTFGTQVLYLTLARLIQGFDIYTKEGDEVDMTEGLGLALPKENPLEVMFQPRLPSELYESL</sequence>